<dbReference type="AlphaFoldDB" id="W7AM32"/>
<dbReference type="RefSeq" id="XP_008817121.1">
    <property type="nucleotide sequence ID" value="XM_008818899.1"/>
</dbReference>
<accession>W7AM32</accession>
<protein>
    <submittedName>
        <fullName evidence="2">Uncharacterized protein</fullName>
    </submittedName>
</protein>
<sequence>MTSLKDYLNSITERAKSEATGDDAPWHRLRIEELKDYEPEGNAKISYGRWEDLLTETGSSLANLGQRAKMICQGLEGWMSNLELERSEGTVYKQNQCGPEWLGIINSTRDSKRCPYNRDMEHWQHAGSKERIQAKDTRHRTLLECMDIISILLVILNNISAGRNNWVTLGGRGVCQALYEGLRSWGGKELAAKLMTFWFLSGRKAPLSGRYQVDFDGTKDSFWSGILKSSGAWKRGLQCSNSNTKSDQYETVCIWNSKLENCEVIQEDQWNQHERKVEEQKGKDLIKKEEADIQAYLREELRKEEGLEAASGIDSQGIMNKILQTGGALAAMAPLSWYAWKRIFKPTGRSSRTKLRGDTGSGEDGVELTAASSHPSSSMGRTFLMQQIEENPESRAAANFNDRTGQLELNSCRTED</sequence>
<keyword evidence="3" id="KW-1185">Reference proteome</keyword>
<feature type="compositionally biased region" description="Polar residues" evidence="1">
    <location>
        <begin position="370"/>
        <end position="384"/>
    </location>
</feature>
<evidence type="ECO:0000313" key="2">
    <source>
        <dbReference type="EMBL" id="EUD66391.1"/>
    </source>
</evidence>
<organism evidence="2 3">
    <name type="scientific">Plasmodium inui San Antonio 1</name>
    <dbReference type="NCBI Taxonomy" id="1237626"/>
    <lineage>
        <taxon>Eukaryota</taxon>
        <taxon>Sar</taxon>
        <taxon>Alveolata</taxon>
        <taxon>Apicomplexa</taxon>
        <taxon>Aconoidasida</taxon>
        <taxon>Haemosporida</taxon>
        <taxon>Plasmodiidae</taxon>
        <taxon>Plasmodium</taxon>
        <taxon>Plasmodium (Plasmodium)</taxon>
    </lineage>
</organism>
<reference evidence="2 3" key="1">
    <citation type="submission" date="2013-02" db="EMBL/GenBank/DDBJ databases">
        <title>The Genome Sequence of Plasmodium inui San Antonio 1.</title>
        <authorList>
            <consortium name="The Broad Institute Genome Sequencing Platform"/>
            <consortium name="The Broad Institute Genome Sequencing Center for Infectious Disease"/>
            <person name="Neafsey D."/>
            <person name="Cheeseman I."/>
            <person name="Volkman S."/>
            <person name="Adams J."/>
            <person name="Walker B."/>
            <person name="Young S.K."/>
            <person name="Zeng Q."/>
            <person name="Gargeya S."/>
            <person name="Fitzgerald M."/>
            <person name="Haas B."/>
            <person name="Abouelleil A."/>
            <person name="Alvarado L."/>
            <person name="Arachchi H.M."/>
            <person name="Berlin A.M."/>
            <person name="Chapman S.B."/>
            <person name="Dewar J."/>
            <person name="Goldberg J."/>
            <person name="Griggs A."/>
            <person name="Gujja S."/>
            <person name="Hansen M."/>
            <person name="Howarth C."/>
            <person name="Imamovic A."/>
            <person name="Larimer J."/>
            <person name="McCowan C."/>
            <person name="Murphy C."/>
            <person name="Neiman D."/>
            <person name="Pearson M."/>
            <person name="Priest M."/>
            <person name="Roberts A."/>
            <person name="Saif S."/>
            <person name="Shea T."/>
            <person name="Sisk P."/>
            <person name="Sykes S."/>
            <person name="Wortman J."/>
            <person name="Nusbaum C."/>
            <person name="Birren B."/>
        </authorList>
    </citation>
    <scope>NUCLEOTIDE SEQUENCE [LARGE SCALE GENOMIC DNA]</scope>
    <source>
        <strain evidence="2 3">San Antonio 1</strain>
    </source>
</reference>
<dbReference type="Proteomes" id="UP000030640">
    <property type="component" value="Unassembled WGS sequence"/>
</dbReference>
<evidence type="ECO:0000256" key="1">
    <source>
        <dbReference type="SAM" id="MobiDB-lite"/>
    </source>
</evidence>
<proteinExistence type="predicted"/>
<dbReference type="GeneID" id="20038581"/>
<evidence type="ECO:0000313" key="3">
    <source>
        <dbReference type="Proteomes" id="UP000030640"/>
    </source>
</evidence>
<name>W7AM32_9APIC</name>
<dbReference type="EMBL" id="KI965472">
    <property type="protein sequence ID" value="EUD66391.1"/>
    <property type="molecule type" value="Genomic_DNA"/>
</dbReference>
<feature type="region of interest" description="Disordered" evidence="1">
    <location>
        <begin position="349"/>
        <end position="384"/>
    </location>
</feature>
<gene>
    <name evidence="2" type="ORF">C922_03307</name>
</gene>
<dbReference type="VEuPathDB" id="PlasmoDB:C922_03307"/>